<sequence length="415" mass="45641">MSKLTVDELLQESGRCLRCKNARCKEHCPINTDIPRIIGLFKEDKIKEAGEILFENNPLSVVCSVICPHESQCRGNCIKGIKGEPVDFASIEYYISRKFIENVNFKQEVNLKDKISIIGSGPAGITLAFILAKKGYSVTIFEKHSKLGGVLRFGIPNFRLDKGILDTIEKRLLELNVKIRYNSLVGPVITLDNMFRDGYKAIFIGTGVWNPKPLNIKGETLGHVNYAIDYLKSPSSFNVGKKVAVIGAGNVAMDAARTANRNGAEVHILYRKGFEEMKATKAEIEEAKKEGVKFNILKAPVEIVDEGIKIISTEKIIYENGRVGTKNIEGTEEIFKCDSVIIAVSQAPKSNIVSSTKNIKINEHGLLVTDEKGHTTLTGVFASGDVVTGAKTVVEAVYNAKIVANSIDEYCKSLK</sequence>
<dbReference type="Proteomes" id="UP000473885">
    <property type="component" value="Unassembled WGS sequence"/>
</dbReference>
<reference evidence="3 4" key="1">
    <citation type="submission" date="2019-04" db="EMBL/GenBank/DDBJ databases">
        <title>Genome sequencing of Clostridium botulinum Groups I-IV and Clostridium butyricum.</title>
        <authorList>
            <person name="Brunt J."/>
            <person name="Van Vliet A.H.M."/>
            <person name="Stringer S.C."/>
            <person name="Carter A.T."/>
            <person name="Peck M.W."/>
        </authorList>
    </citation>
    <scope>NUCLEOTIDE SEQUENCE [LARGE SCALE GENOMIC DNA]</scope>
    <source>
        <strain evidence="3 4">IFR 18/094</strain>
    </source>
</reference>
<dbReference type="GO" id="GO:0051536">
    <property type="term" value="F:iron-sulfur cluster binding"/>
    <property type="evidence" value="ECO:0007669"/>
    <property type="project" value="InterPro"/>
</dbReference>
<dbReference type="InterPro" id="IPR023753">
    <property type="entry name" value="FAD/NAD-binding_dom"/>
</dbReference>
<dbReference type="SUPFAM" id="SSF51971">
    <property type="entry name" value="Nucleotide-binding domain"/>
    <property type="match status" value="1"/>
</dbReference>
<dbReference type="Gene3D" id="3.50.50.60">
    <property type="entry name" value="FAD/NAD(P)-binding domain"/>
    <property type="match status" value="2"/>
</dbReference>
<dbReference type="RefSeq" id="WP_163248653.1">
    <property type="nucleotide sequence ID" value="NZ_SXDP01000002.1"/>
</dbReference>
<accession>A0A6M0RB75</accession>
<dbReference type="Pfam" id="PF07992">
    <property type="entry name" value="Pyr_redox_2"/>
    <property type="match status" value="1"/>
</dbReference>
<evidence type="ECO:0000313" key="4">
    <source>
        <dbReference type="Proteomes" id="UP000473885"/>
    </source>
</evidence>
<dbReference type="SUPFAM" id="SSF46548">
    <property type="entry name" value="alpha-helical ferredoxin"/>
    <property type="match status" value="1"/>
</dbReference>
<dbReference type="InterPro" id="IPR028261">
    <property type="entry name" value="DPD_II"/>
</dbReference>
<dbReference type="InterPro" id="IPR009051">
    <property type="entry name" value="Helical_ferredxn"/>
</dbReference>
<protein>
    <submittedName>
        <fullName evidence="3">NAD(P)-dependent oxidoreductase</fullName>
    </submittedName>
</protein>
<keyword evidence="4" id="KW-1185">Reference proteome</keyword>
<dbReference type="EMBL" id="SXDP01000002">
    <property type="protein sequence ID" value="NEZ46438.1"/>
    <property type="molecule type" value="Genomic_DNA"/>
</dbReference>
<dbReference type="AlphaFoldDB" id="A0A6M0RB75"/>
<dbReference type="PANTHER" id="PTHR42783:SF3">
    <property type="entry name" value="GLUTAMATE SYNTHASE [NADPH] SMALL CHAIN-RELATED"/>
    <property type="match status" value="1"/>
</dbReference>
<dbReference type="PRINTS" id="PR00469">
    <property type="entry name" value="PNDRDTASEII"/>
</dbReference>
<feature type="domain" description="Dihydroprymidine dehydrogenase" evidence="2">
    <location>
        <begin position="4"/>
        <end position="101"/>
    </location>
</feature>
<gene>
    <name evidence="3" type="ORF">FDF74_04315</name>
</gene>
<comment type="caution">
    <text evidence="3">The sequence shown here is derived from an EMBL/GenBank/DDBJ whole genome shotgun (WGS) entry which is preliminary data.</text>
</comment>
<dbReference type="GO" id="GO:0016491">
    <property type="term" value="F:oxidoreductase activity"/>
    <property type="evidence" value="ECO:0007669"/>
    <property type="project" value="InterPro"/>
</dbReference>
<dbReference type="Pfam" id="PF14691">
    <property type="entry name" value="Fer4_20"/>
    <property type="match status" value="1"/>
</dbReference>
<dbReference type="PANTHER" id="PTHR42783">
    <property type="entry name" value="GLUTAMATE SYNTHASE [NADPH] SMALL CHAIN"/>
    <property type="match status" value="1"/>
</dbReference>
<name>A0A6M0RB75_9CLOT</name>
<evidence type="ECO:0000313" key="3">
    <source>
        <dbReference type="EMBL" id="NEZ46438.1"/>
    </source>
</evidence>
<organism evidence="3 4">
    <name type="scientific">Clostridium niameyense</name>
    <dbReference type="NCBI Taxonomy" id="1622073"/>
    <lineage>
        <taxon>Bacteria</taxon>
        <taxon>Bacillati</taxon>
        <taxon>Bacillota</taxon>
        <taxon>Clostridia</taxon>
        <taxon>Eubacteriales</taxon>
        <taxon>Clostridiaceae</taxon>
        <taxon>Clostridium</taxon>
    </lineage>
</organism>
<dbReference type="PRINTS" id="PR00368">
    <property type="entry name" value="FADPNR"/>
</dbReference>
<evidence type="ECO:0000259" key="2">
    <source>
        <dbReference type="Pfam" id="PF14691"/>
    </source>
</evidence>
<dbReference type="Gene3D" id="1.10.1060.10">
    <property type="entry name" value="Alpha-helical ferredoxin"/>
    <property type="match status" value="1"/>
</dbReference>
<feature type="domain" description="FAD/NAD(P)-binding" evidence="1">
    <location>
        <begin position="114"/>
        <end position="398"/>
    </location>
</feature>
<proteinExistence type="predicted"/>
<dbReference type="InterPro" id="IPR036188">
    <property type="entry name" value="FAD/NAD-bd_sf"/>
</dbReference>
<evidence type="ECO:0000259" key="1">
    <source>
        <dbReference type="Pfam" id="PF07992"/>
    </source>
</evidence>